<sequence length="170" mass="19322">MNYGLDEQIVRYFKNSLNGHTQRVMISGTKSSWRPVTSSVPQGSILGPSLLNNFINDLDERGECTLRNFANDTKVGGVAEMPEGRTSIQRDLNRLEKWADRNLMKFNNEKCKILHLKRTKSMHLYMLGASQLESSFEEKDLWVLVDTKLNMSQRCALVAKKANGILGCIR</sequence>
<keyword evidence="3" id="KW-1185">Reference proteome</keyword>
<organism evidence="2 3">
    <name type="scientific">Grus japonensis</name>
    <name type="common">Japanese crane</name>
    <name type="synonym">Red-crowned crane</name>
    <dbReference type="NCBI Taxonomy" id="30415"/>
    <lineage>
        <taxon>Eukaryota</taxon>
        <taxon>Metazoa</taxon>
        <taxon>Chordata</taxon>
        <taxon>Craniata</taxon>
        <taxon>Vertebrata</taxon>
        <taxon>Euteleostomi</taxon>
        <taxon>Archelosauria</taxon>
        <taxon>Archosauria</taxon>
        <taxon>Dinosauria</taxon>
        <taxon>Saurischia</taxon>
        <taxon>Theropoda</taxon>
        <taxon>Coelurosauria</taxon>
        <taxon>Aves</taxon>
        <taxon>Neognathae</taxon>
        <taxon>Neoaves</taxon>
        <taxon>Gruiformes</taxon>
        <taxon>Gruidae</taxon>
        <taxon>Grus</taxon>
    </lineage>
</organism>
<accession>A0ABC9WAT4</accession>
<reference evidence="2 3" key="1">
    <citation type="submission" date="2024-06" db="EMBL/GenBank/DDBJ databases">
        <title>The draft genome of Grus japonensis, version 3.</title>
        <authorList>
            <person name="Nabeshima K."/>
            <person name="Suzuki S."/>
            <person name="Onuma M."/>
        </authorList>
    </citation>
    <scope>NUCLEOTIDE SEQUENCE [LARGE SCALE GENOMIC DNA]</scope>
    <source>
        <strain evidence="2 3">451A</strain>
    </source>
</reference>
<dbReference type="InterPro" id="IPR000477">
    <property type="entry name" value="RT_dom"/>
</dbReference>
<evidence type="ECO:0000313" key="3">
    <source>
        <dbReference type="Proteomes" id="UP001623348"/>
    </source>
</evidence>
<dbReference type="EMBL" id="BAAFJT010000002">
    <property type="protein sequence ID" value="GAB0182220.1"/>
    <property type="molecule type" value="Genomic_DNA"/>
</dbReference>
<dbReference type="PANTHER" id="PTHR33332">
    <property type="entry name" value="REVERSE TRANSCRIPTASE DOMAIN-CONTAINING PROTEIN"/>
    <property type="match status" value="1"/>
</dbReference>
<name>A0ABC9WAT4_GRUJA</name>
<evidence type="ECO:0000313" key="2">
    <source>
        <dbReference type="EMBL" id="GAB0182220.1"/>
    </source>
</evidence>
<evidence type="ECO:0000259" key="1">
    <source>
        <dbReference type="Pfam" id="PF00078"/>
    </source>
</evidence>
<dbReference type="Proteomes" id="UP001623348">
    <property type="component" value="Unassembled WGS sequence"/>
</dbReference>
<feature type="domain" description="Reverse transcriptase" evidence="1">
    <location>
        <begin position="15"/>
        <end position="120"/>
    </location>
</feature>
<proteinExistence type="predicted"/>
<dbReference type="Pfam" id="PF00078">
    <property type="entry name" value="RVT_1"/>
    <property type="match status" value="1"/>
</dbReference>
<gene>
    <name evidence="2" type="ORF">GRJ2_000687300</name>
</gene>
<protein>
    <submittedName>
        <fullName evidence="2">Mitochondrial enolase superfamily member 1</fullName>
    </submittedName>
</protein>
<comment type="caution">
    <text evidence="2">The sequence shown here is derived from an EMBL/GenBank/DDBJ whole genome shotgun (WGS) entry which is preliminary data.</text>
</comment>
<dbReference type="AlphaFoldDB" id="A0ABC9WAT4"/>